<dbReference type="SUPFAM" id="SSF52200">
    <property type="entry name" value="Toll/Interleukin receptor TIR domain"/>
    <property type="match status" value="1"/>
</dbReference>
<dbReference type="InterPro" id="IPR000157">
    <property type="entry name" value="TIR_dom"/>
</dbReference>
<comment type="caution">
    <text evidence="4">The sequence shown here is derived from an EMBL/GenBank/DDBJ whole genome shotgun (WGS) entry which is preliminary data.</text>
</comment>
<evidence type="ECO:0000313" key="5">
    <source>
        <dbReference type="Proteomes" id="UP000663828"/>
    </source>
</evidence>
<dbReference type="EMBL" id="CAJNOJ010000182">
    <property type="protein sequence ID" value="CAF1254388.1"/>
    <property type="molecule type" value="Genomic_DNA"/>
</dbReference>
<keyword evidence="5" id="KW-1185">Reference proteome</keyword>
<feature type="compositionally biased region" description="Polar residues" evidence="1">
    <location>
        <begin position="883"/>
        <end position="892"/>
    </location>
</feature>
<dbReference type="Proteomes" id="UP000663852">
    <property type="component" value="Unassembled WGS sequence"/>
</dbReference>
<dbReference type="EMBL" id="CAJNOR010000025">
    <property type="protein sequence ID" value="CAF0760122.1"/>
    <property type="molecule type" value="Genomic_DNA"/>
</dbReference>
<feature type="compositionally biased region" description="Low complexity" evidence="1">
    <location>
        <begin position="824"/>
        <end position="878"/>
    </location>
</feature>
<dbReference type="Gene3D" id="3.40.50.10140">
    <property type="entry name" value="Toll/interleukin-1 receptor homology (TIR) domain"/>
    <property type="match status" value="1"/>
</dbReference>
<feature type="domain" description="TIR" evidence="2">
    <location>
        <begin position="550"/>
        <end position="680"/>
    </location>
</feature>
<evidence type="ECO:0000313" key="6">
    <source>
        <dbReference type="Proteomes" id="UP000663852"/>
    </source>
</evidence>
<proteinExistence type="predicted"/>
<organism evidence="4 6">
    <name type="scientific">Adineta ricciae</name>
    <name type="common">Rotifer</name>
    <dbReference type="NCBI Taxonomy" id="249248"/>
    <lineage>
        <taxon>Eukaryota</taxon>
        <taxon>Metazoa</taxon>
        <taxon>Spiralia</taxon>
        <taxon>Gnathifera</taxon>
        <taxon>Rotifera</taxon>
        <taxon>Eurotatoria</taxon>
        <taxon>Bdelloidea</taxon>
        <taxon>Adinetida</taxon>
        <taxon>Adinetidae</taxon>
        <taxon>Adineta</taxon>
    </lineage>
</organism>
<gene>
    <name evidence="4" type="ORF">EDS130_LOCUS28161</name>
    <name evidence="3" type="ORF">XAT740_LOCUS890</name>
</gene>
<sequence length="892" mass="103119">MLPSNNYDYFPQAKSICQRQWTIDDVKYFLDSSARKLPYKQHKRTSRYVRKTTRIIKQLNEIPLEVLVTIPSHEFYISSRDLLRDILDDWHSLMQLSEEEIDFVRNGVLLFKDLVNIIPDVSKLTSWLIDSSFVESVATCMSNIDQLLSKHQNQQMFKQLARLLNMFGVYYERLPSNAEDKDEFYRLFIATMNCLVSSNYERVFKKLKPYAKSMTREQKFFLIQCPSFLTSYRGLQSKNIIDQLLGTMIPRYASLLDKHIQSIKEWKSSMIHAIHHLLLTVTHVRGYYTPYANGQPIKWLIDHIIRILTELTFIEKISKKSTNPETVLIHSALQTLTIFAHEPDLLIYLKQLKITSIFRSLAFVSNESIVLHAYVMLSYTLEEDDIKASEKASGRLLTKILDTLRKKIQSISVMDNDEESTNRNIALLMEAIQALVQHDQIKSEILKQNALHLLVNHCQQLNDRSKRLVLESLGSITFDEEAARMLRGDEEVIKSIEDMQKDESDGIRKAAEKILWNLFKESEREKKTNTKKKITESDDKKEDQPKKVDYQYDIMISYCHADKELVYRVHQFLADQGFKIWVDRDNIYGPAMQAMADAVENSEFVILCMSDSYKRSVYCQAEAEYAFRCKRNLIPIIARQGYRADGWLGLIIGSRIYVDFGRMDFKKACELILKEITLQRGNQINEQSKAVPHQASQETSVVVTKSIEQPQLPDFYTKRKMTKLTYRITVVNQWTQKDVLDFLFDTNLHYMMPICELMNGNGLIKLFRICQTKPSRLYSQLNEELMLQFDGLHLPIGVFTQFLSEIDQLINSSTVRAIEQDALLSTSSSSSSTPTQSSAKTSKSQPPKKSSTQLSPITSSIESTSPNLTTTQTTYRTQPLPVPSTNIRELST</sequence>
<dbReference type="Gene3D" id="1.25.10.10">
    <property type="entry name" value="Leucine-rich Repeat Variant"/>
    <property type="match status" value="1"/>
</dbReference>
<dbReference type="InterPro" id="IPR035897">
    <property type="entry name" value="Toll_tir_struct_dom_sf"/>
</dbReference>
<dbReference type="PANTHER" id="PTHR46270:SF2">
    <property type="entry name" value="TIR DOMAIN-CONTAINING PROTEIN"/>
    <property type="match status" value="1"/>
</dbReference>
<accession>A0A815A992</accession>
<evidence type="ECO:0000313" key="4">
    <source>
        <dbReference type="EMBL" id="CAF1254388.1"/>
    </source>
</evidence>
<reference evidence="4" key="1">
    <citation type="submission" date="2021-02" db="EMBL/GenBank/DDBJ databases">
        <authorList>
            <person name="Nowell W R."/>
        </authorList>
    </citation>
    <scope>NUCLEOTIDE SEQUENCE</scope>
</reference>
<evidence type="ECO:0000256" key="1">
    <source>
        <dbReference type="SAM" id="MobiDB-lite"/>
    </source>
</evidence>
<evidence type="ECO:0000259" key="2">
    <source>
        <dbReference type="PROSITE" id="PS50104"/>
    </source>
</evidence>
<dbReference type="PANTHER" id="PTHR46270">
    <property type="entry name" value="ARMADILLO-TYPE FOLD-RELATED"/>
    <property type="match status" value="1"/>
</dbReference>
<dbReference type="OrthoDB" id="10001301at2759"/>
<feature type="region of interest" description="Disordered" evidence="1">
    <location>
        <begin position="824"/>
        <end position="892"/>
    </location>
</feature>
<name>A0A815A992_ADIRI</name>
<dbReference type="Pfam" id="PF13676">
    <property type="entry name" value="TIR_2"/>
    <property type="match status" value="1"/>
</dbReference>
<evidence type="ECO:0000313" key="3">
    <source>
        <dbReference type="EMBL" id="CAF0760122.1"/>
    </source>
</evidence>
<protein>
    <recommendedName>
        <fullName evidence="2">TIR domain-containing protein</fullName>
    </recommendedName>
</protein>
<dbReference type="Proteomes" id="UP000663828">
    <property type="component" value="Unassembled WGS sequence"/>
</dbReference>
<dbReference type="GO" id="GO:0007165">
    <property type="term" value="P:signal transduction"/>
    <property type="evidence" value="ECO:0007669"/>
    <property type="project" value="InterPro"/>
</dbReference>
<dbReference type="InterPro" id="IPR016024">
    <property type="entry name" value="ARM-type_fold"/>
</dbReference>
<dbReference type="AlphaFoldDB" id="A0A815A992"/>
<dbReference type="SUPFAM" id="SSF48371">
    <property type="entry name" value="ARM repeat"/>
    <property type="match status" value="1"/>
</dbReference>
<dbReference type="InterPro" id="IPR011989">
    <property type="entry name" value="ARM-like"/>
</dbReference>
<dbReference type="PROSITE" id="PS50104">
    <property type="entry name" value="TIR"/>
    <property type="match status" value="1"/>
</dbReference>